<feature type="domain" description="Plastocyanin-like" evidence="17">
    <location>
        <begin position="33"/>
        <end position="144"/>
    </location>
</feature>
<dbReference type="PROSITE" id="PS00080">
    <property type="entry name" value="MULTICOPPER_OXIDASE2"/>
    <property type="match status" value="1"/>
</dbReference>
<evidence type="ECO:0000256" key="9">
    <source>
        <dbReference type="ARBA" id="ARBA00022737"/>
    </source>
</evidence>
<keyword evidence="6" id="KW-0052">Apoplast</keyword>
<dbReference type="InterPro" id="IPR001117">
    <property type="entry name" value="Cu-oxidase_2nd"/>
</dbReference>
<dbReference type="InterPro" id="IPR008972">
    <property type="entry name" value="Cupredoxin"/>
</dbReference>
<sequence>MEVKQMLLLGIFFLNGLLLSMASNVHHYSFILKETNFTRLCFTKPMLTVNEQFPGPTIHVRKGDTAFVNVHNDGQYGVTIHWHGVKQPQNPWSDGPENITQCPIQPGKNFTYEVIFSDEEGTLWWHAHSDWSRATVHGHIVILPEIGKTYPFPEPYAEQTIFLASWFNTDVKELIDDATLVGGDPDPSDGFTINGWPGALYNCSNETIYTLGVEYGKTYLLRLVSGVMNEEMFFGIAGHNFTVVAQDAAYIKPIVTSYIMITPGQTMDILLTADQSPSYYYIAASPFFDSGAPFDNTTTTAILRYTNATAVPSSIPFPSLPSTTDKESADNFTTKIRALASEDHPISAGNCSGPQGNRLAASLNNISFSIPTIDILQAYYRFNLSRDDEFPNQPPVYFNFTGDEADDYILPEVGTKAKWIEYGASVEIVYQGTNIGNAENHPMHLHGYSFYVVGSAYGNWNETTSPATYNLIDPPEVNTVGVPKNGWTAVRFVANNPGVWFMHCHLERHASWGMDTVIIVKNGPTNETSIRPPPPNLPTCAA</sequence>
<dbReference type="GO" id="GO:0005507">
    <property type="term" value="F:copper ion binding"/>
    <property type="evidence" value="ECO:0007669"/>
    <property type="project" value="InterPro"/>
</dbReference>
<evidence type="ECO:0000256" key="6">
    <source>
        <dbReference type="ARBA" id="ARBA00022523"/>
    </source>
</evidence>
<dbReference type="InterPro" id="IPR033138">
    <property type="entry name" value="Cu_oxidase_CS"/>
</dbReference>
<evidence type="ECO:0000256" key="14">
    <source>
        <dbReference type="SAM" id="SignalP"/>
    </source>
</evidence>
<accession>A0AAW1YL83</accession>
<keyword evidence="11" id="KW-0186">Copper</keyword>
<evidence type="ECO:0000313" key="18">
    <source>
        <dbReference type="EMBL" id="KAK9949430.1"/>
    </source>
</evidence>
<feature type="signal peptide" evidence="14">
    <location>
        <begin position="1"/>
        <end position="22"/>
    </location>
</feature>
<protein>
    <recommendedName>
        <fullName evidence="5">laccase</fullName>
        <ecNumber evidence="5">1.10.3.2</ecNumber>
    </recommendedName>
</protein>
<evidence type="ECO:0000313" key="19">
    <source>
        <dbReference type="Proteomes" id="UP001457282"/>
    </source>
</evidence>
<feature type="domain" description="Plastocyanin-like" evidence="15">
    <location>
        <begin position="159"/>
        <end position="308"/>
    </location>
</feature>
<gene>
    <name evidence="18" type="ORF">M0R45_004952</name>
</gene>
<organism evidence="18 19">
    <name type="scientific">Rubus argutus</name>
    <name type="common">Southern blackberry</name>
    <dbReference type="NCBI Taxonomy" id="59490"/>
    <lineage>
        <taxon>Eukaryota</taxon>
        <taxon>Viridiplantae</taxon>
        <taxon>Streptophyta</taxon>
        <taxon>Embryophyta</taxon>
        <taxon>Tracheophyta</taxon>
        <taxon>Spermatophyta</taxon>
        <taxon>Magnoliopsida</taxon>
        <taxon>eudicotyledons</taxon>
        <taxon>Gunneridae</taxon>
        <taxon>Pentapetalae</taxon>
        <taxon>rosids</taxon>
        <taxon>fabids</taxon>
        <taxon>Rosales</taxon>
        <taxon>Rosaceae</taxon>
        <taxon>Rosoideae</taxon>
        <taxon>Rosoideae incertae sedis</taxon>
        <taxon>Rubus</taxon>
    </lineage>
</organism>
<evidence type="ECO:0000256" key="12">
    <source>
        <dbReference type="ARBA" id="ARBA00023180"/>
    </source>
</evidence>
<dbReference type="SUPFAM" id="SSF49503">
    <property type="entry name" value="Cupredoxins"/>
    <property type="match status" value="3"/>
</dbReference>
<comment type="caution">
    <text evidence="18">The sequence shown here is derived from an EMBL/GenBank/DDBJ whole genome shotgun (WGS) entry which is preliminary data.</text>
</comment>
<dbReference type="Gene3D" id="2.60.40.420">
    <property type="entry name" value="Cupredoxins - blue copper proteins"/>
    <property type="match status" value="3"/>
</dbReference>
<comment type="catalytic activity">
    <reaction evidence="1">
        <text>4 hydroquinone + O2 = 4 benzosemiquinone + 2 H2O</text>
        <dbReference type="Rhea" id="RHEA:11276"/>
        <dbReference type="ChEBI" id="CHEBI:15377"/>
        <dbReference type="ChEBI" id="CHEBI:15379"/>
        <dbReference type="ChEBI" id="CHEBI:17594"/>
        <dbReference type="ChEBI" id="CHEBI:17977"/>
        <dbReference type="EC" id="1.10.3.2"/>
    </reaction>
</comment>
<keyword evidence="12" id="KW-0325">Glycoprotein</keyword>
<evidence type="ECO:0000256" key="10">
    <source>
        <dbReference type="ARBA" id="ARBA00023002"/>
    </source>
</evidence>
<dbReference type="CDD" id="cd13875">
    <property type="entry name" value="CuRO_2_LCC_plant"/>
    <property type="match status" value="1"/>
</dbReference>
<dbReference type="Proteomes" id="UP001457282">
    <property type="component" value="Unassembled WGS sequence"/>
</dbReference>
<name>A0AAW1YL83_RUBAR</name>
<evidence type="ECO:0000256" key="11">
    <source>
        <dbReference type="ARBA" id="ARBA00023008"/>
    </source>
</evidence>
<evidence type="ECO:0000256" key="13">
    <source>
        <dbReference type="ARBA" id="ARBA00023185"/>
    </source>
</evidence>
<dbReference type="Pfam" id="PF00394">
    <property type="entry name" value="Cu-oxidase"/>
    <property type="match status" value="1"/>
</dbReference>
<comment type="cofactor">
    <cofactor evidence="2">
        <name>Cu cation</name>
        <dbReference type="ChEBI" id="CHEBI:23378"/>
    </cofactor>
</comment>
<dbReference type="PROSITE" id="PS00079">
    <property type="entry name" value="MULTICOPPER_OXIDASE1"/>
    <property type="match status" value="1"/>
</dbReference>
<dbReference type="GO" id="GO:0048046">
    <property type="term" value="C:apoplast"/>
    <property type="evidence" value="ECO:0007669"/>
    <property type="project" value="UniProtKB-SubCell"/>
</dbReference>
<evidence type="ECO:0000259" key="16">
    <source>
        <dbReference type="Pfam" id="PF07731"/>
    </source>
</evidence>
<keyword evidence="14" id="KW-0732">Signal</keyword>
<keyword evidence="19" id="KW-1185">Reference proteome</keyword>
<evidence type="ECO:0000256" key="8">
    <source>
        <dbReference type="ARBA" id="ARBA00022723"/>
    </source>
</evidence>
<comment type="subcellular location">
    <subcellularLocation>
        <location evidence="3">Secreted</location>
        <location evidence="3">Extracellular space</location>
        <location evidence="3">Apoplast</location>
    </subcellularLocation>
</comment>
<evidence type="ECO:0000256" key="7">
    <source>
        <dbReference type="ARBA" id="ARBA00022525"/>
    </source>
</evidence>
<evidence type="ECO:0000256" key="5">
    <source>
        <dbReference type="ARBA" id="ARBA00012297"/>
    </source>
</evidence>
<dbReference type="EMBL" id="JBEDUW010000001">
    <property type="protein sequence ID" value="KAK9949430.1"/>
    <property type="molecule type" value="Genomic_DNA"/>
</dbReference>
<dbReference type="CDD" id="cd13897">
    <property type="entry name" value="CuRO_3_LCC_plant"/>
    <property type="match status" value="1"/>
</dbReference>
<dbReference type="InterPro" id="IPR011706">
    <property type="entry name" value="Cu-oxidase_C"/>
</dbReference>
<dbReference type="InterPro" id="IPR045087">
    <property type="entry name" value="Cu-oxidase_fam"/>
</dbReference>
<dbReference type="GO" id="GO:0046274">
    <property type="term" value="P:lignin catabolic process"/>
    <property type="evidence" value="ECO:0007669"/>
    <property type="project" value="UniProtKB-KW"/>
</dbReference>
<dbReference type="InterPro" id="IPR034285">
    <property type="entry name" value="CuRO_2_LCC"/>
</dbReference>
<evidence type="ECO:0000259" key="17">
    <source>
        <dbReference type="Pfam" id="PF07732"/>
    </source>
</evidence>
<feature type="chain" id="PRO_5043329525" description="laccase" evidence="14">
    <location>
        <begin position="23"/>
        <end position="542"/>
    </location>
</feature>
<dbReference type="InterPro" id="IPR011707">
    <property type="entry name" value="Cu-oxidase-like_N"/>
</dbReference>
<dbReference type="InterPro" id="IPR034289">
    <property type="entry name" value="CuRO_3_LCC"/>
</dbReference>
<evidence type="ECO:0000256" key="4">
    <source>
        <dbReference type="ARBA" id="ARBA00010609"/>
    </source>
</evidence>
<keyword evidence="13" id="KW-0439">Lignin degradation</keyword>
<dbReference type="InterPro" id="IPR034288">
    <property type="entry name" value="CuRO_1_LCC"/>
</dbReference>
<dbReference type="PANTHER" id="PTHR11709:SF410">
    <property type="entry name" value="LACCASE"/>
    <property type="match status" value="1"/>
</dbReference>
<dbReference type="AlphaFoldDB" id="A0AAW1YL83"/>
<evidence type="ECO:0000256" key="3">
    <source>
        <dbReference type="ARBA" id="ARBA00004271"/>
    </source>
</evidence>
<comment type="similarity">
    <text evidence="4">Belongs to the multicopper oxidase family.</text>
</comment>
<evidence type="ECO:0000256" key="2">
    <source>
        <dbReference type="ARBA" id="ARBA00001935"/>
    </source>
</evidence>
<dbReference type="GO" id="GO:0052716">
    <property type="term" value="F:hydroquinone:oxygen oxidoreductase activity"/>
    <property type="evidence" value="ECO:0007669"/>
    <property type="project" value="UniProtKB-EC"/>
</dbReference>
<evidence type="ECO:0000259" key="15">
    <source>
        <dbReference type="Pfam" id="PF00394"/>
    </source>
</evidence>
<feature type="domain" description="Plastocyanin-like" evidence="16">
    <location>
        <begin position="390"/>
        <end position="522"/>
    </location>
</feature>
<dbReference type="CDD" id="cd13849">
    <property type="entry name" value="CuRO_1_LCC_plant"/>
    <property type="match status" value="1"/>
</dbReference>
<keyword evidence="9" id="KW-0677">Repeat</keyword>
<reference evidence="18 19" key="1">
    <citation type="journal article" date="2023" name="G3 (Bethesda)">
        <title>A chromosome-length genome assembly and annotation of blackberry (Rubus argutus, cv. 'Hillquist').</title>
        <authorList>
            <person name="Bruna T."/>
            <person name="Aryal R."/>
            <person name="Dudchenko O."/>
            <person name="Sargent D.J."/>
            <person name="Mead D."/>
            <person name="Buti M."/>
            <person name="Cavallini A."/>
            <person name="Hytonen T."/>
            <person name="Andres J."/>
            <person name="Pham M."/>
            <person name="Weisz D."/>
            <person name="Mascagni F."/>
            <person name="Usai G."/>
            <person name="Natali L."/>
            <person name="Bassil N."/>
            <person name="Fernandez G.E."/>
            <person name="Lomsadze A."/>
            <person name="Armour M."/>
            <person name="Olukolu B."/>
            <person name="Poorten T."/>
            <person name="Britton C."/>
            <person name="Davik J."/>
            <person name="Ashrafi H."/>
            <person name="Aiden E.L."/>
            <person name="Borodovsky M."/>
            <person name="Worthington M."/>
        </authorList>
    </citation>
    <scope>NUCLEOTIDE SEQUENCE [LARGE SCALE GENOMIC DNA]</scope>
    <source>
        <strain evidence="18">PI 553951</strain>
    </source>
</reference>
<dbReference type="Pfam" id="PF07731">
    <property type="entry name" value="Cu-oxidase_2"/>
    <property type="match status" value="1"/>
</dbReference>
<dbReference type="InterPro" id="IPR002355">
    <property type="entry name" value="Cu_oxidase_Cu_BS"/>
</dbReference>
<dbReference type="PANTHER" id="PTHR11709">
    <property type="entry name" value="MULTI-COPPER OXIDASE"/>
    <property type="match status" value="1"/>
</dbReference>
<proteinExistence type="inferred from homology"/>
<evidence type="ECO:0000256" key="1">
    <source>
        <dbReference type="ARBA" id="ARBA00000349"/>
    </source>
</evidence>
<dbReference type="Pfam" id="PF07732">
    <property type="entry name" value="Cu-oxidase_3"/>
    <property type="match status" value="1"/>
</dbReference>
<keyword evidence="8" id="KW-0479">Metal-binding</keyword>
<keyword evidence="7" id="KW-0964">Secreted</keyword>
<dbReference type="EC" id="1.10.3.2" evidence="5"/>
<keyword evidence="10" id="KW-0560">Oxidoreductase</keyword>